<evidence type="ECO:0000256" key="1">
    <source>
        <dbReference type="SAM" id="Phobius"/>
    </source>
</evidence>
<protein>
    <recommendedName>
        <fullName evidence="3">Transmembrane protein</fullName>
    </recommendedName>
</protein>
<gene>
    <name evidence="2" type="ORF">MtrunA17_Chr6g0462251</name>
</gene>
<reference evidence="2" key="1">
    <citation type="journal article" date="2018" name="Nat. Plants">
        <title>Whole-genome landscape of Medicago truncatula symbiotic genes.</title>
        <authorList>
            <person name="Pecrix Y."/>
            <person name="Gamas P."/>
            <person name="Carrere S."/>
        </authorList>
    </citation>
    <scope>NUCLEOTIDE SEQUENCE</scope>
    <source>
        <tissue evidence="2">Leaves</tissue>
    </source>
</reference>
<keyword evidence="1" id="KW-0472">Membrane</keyword>
<evidence type="ECO:0008006" key="3">
    <source>
        <dbReference type="Google" id="ProtNLM"/>
    </source>
</evidence>
<dbReference type="AlphaFoldDB" id="A0A396HEA0"/>
<dbReference type="EMBL" id="PSQE01000006">
    <property type="protein sequence ID" value="RHN50871.1"/>
    <property type="molecule type" value="Genomic_DNA"/>
</dbReference>
<accession>A0A396HEA0</accession>
<organism evidence="2">
    <name type="scientific">Medicago truncatula</name>
    <name type="common">Barrel medic</name>
    <name type="synonym">Medicago tribuloides</name>
    <dbReference type="NCBI Taxonomy" id="3880"/>
    <lineage>
        <taxon>Eukaryota</taxon>
        <taxon>Viridiplantae</taxon>
        <taxon>Streptophyta</taxon>
        <taxon>Embryophyta</taxon>
        <taxon>Tracheophyta</taxon>
        <taxon>Spermatophyta</taxon>
        <taxon>Magnoliopsida</taxon>
        <taxon>eudicotyledons</taxon>
        <taxon>Gunneridae</taxon>
        <taxon>Pentapetalae</taxon>
        <taxon>rosids</taxon>
        <taxon>fabids</taxon>
        <taxon>Fabales</taxon>
        <taxon>Fabaceae</taxon>
        <taxon>Papilionoideae</taxon>
        <taxon>50 kb inversion clade</taxon>
        <taxon>NPAAA clade</taxon>
        <taxon>Hologalegina</taxon>
        <taxon>IRL clade</taxon>
        <taxon>Trifolieae</taxon>
        <taxon>Medicago</taxon>
    </lineage>
</organism>
<proteinExistence type="predicted"/>
<dbReference type="Gramene" id="rna35215">
    <property type="protein sequence ID" value="RHN50871.1"/>
    <property type="gene ID" value="gene35215"/>
</dbReference>
<evidence type="ECO:0000313" key="2">
    <source>
        <dbReference type="EMBL" id="RHN50871.1"/>
    </source>
</evidence>
<keyword evidence="1" id="KW-1133">Transmembrane helix</keyword>
<comment type="caution">
    <text evidence="2">The sequence shown here is derived from an EMBL/GenBank/DDBJ whole genome shotgun (WGS) entry which is preliminary data.</text>
</comment>
<name>A0A396HEA0_MEDTR</name>
<sequence>MLMYNVFIFVKVMHFLSSRFIYVETFLIKILFGLFFTREKEKRIYFNSF</sequence>
<feature type="transmembrane region" description="Helical" evidence="1">
    <location>
        <begin position="20"/>
        <end position="37"/>
    </location>
</feature>
<keyword evidence="1" id="KW-0812">Transmembrane</keyword>
<dbReference type="Proteomes" id="UP000265566">
    <property type="component" value="Chromosome 6"/>
</dbReference>